<feature type="transmembrane region" description="Helical" evidence="6">
    <location>
        <begin position="90"/>
        <end position="108"/>
    </location>
</feature>
<dbReference type="Proteomes" id="UP001501594">
    <property type="component" value="Unassembled WGS sequence"/>
</dbReference>
<evidence type="ECO:0000256" key="3">
    <source>
        <dbReference type="ARBA" id="ARBA00022989"/>
    </source>
</evidence>
<dbReference type="PANTHER" id="PTHR37422:SF17">
    <property type="entry name" value="O-ANTIGEN LIGASE"/>
    <property type="match status" value="1"/>
</dbReference>
<keyword evidence="4 6" id="KW-0472">Membrane</keyword>
<accession>A0ABP8DZM5</accession>
<evidence type="ECO:0000256" key="6">
    <source>
        <dbReference type="SAM" id="Phobius"/>
    </source>
</evidence>
<comment type="caution">
    <text evidence="8">The sequence shown here is derived from an EMBL/GenBank/DDBJ whole genome shotgun (WGS) entry which is preliminary data.</text>
</comment>
<dbReference type="Pfam" id="PF04932">
    <property type="entry name" value="Wzy_C"/>
    <property type="match status" value="1"/>
</dbReference>
<evidence type="ECO:0000256" key="1">
    <source>
        <dbReference type="ARBA" id="ARBA00004141"/>
    </source>
</evidence>
<feature type="transmembrane region" description="Helical" evidence="6">
    <location>
        <begin position="237"/>
        <end position="266"/>
    </location>
</feature>
<proteinExistence type="predicted"/>
<feature type="compositionally biased region" description="Low complexity" evidence="5">
    <location>
        <begin position="464"/>
        <end position="480"/>
    </location>
</feature>
<name>A0ABP8DZM5_9MICO</name>
<comment type="subcellular location">
    <subcellularLocation>
        <location evidence="1">Membrane</location>
        <topology evidence="1">Multi-pass membrane protein</topology>
    </subcellularLocation>
</comment>
<feature type="transmembrane region" description="Helical" evidence="6">
    <location>
        <begin position="278"/>
        <end position="298"/>
    </location>
</feature>
<feature type="transmembrane region" description="Helical" evidence="6">
    <location>
        <begin position="114"/>
        <end position="135"/>
    </location>
</feature>
<evidence type="ECO:0000256" key="4">
    <source>
        <dbReference type="ARBA" id="ARBA00023136"/>
    </source>
</evidence>
<feature type="region of interest" description="Disordered" evidence="5">
    <location>
        <begin position="459"/>
        <end position="480"/>
    </location>
</feature>
<evidence type="ECO:0000313" key="9">
    <source>
        <dbReference type="Proteomes" id="UP001501594"/>
    </source>
</evidence>
<keyword evidence="2 6" id="KW-0812">Transmembrane</keyword>
<feature type="transmembrane region" description="Helical" evidence="6">
    <location>
        <begin position="36"/>
        <end position="56"/>
    </location>
</feature>
<dbReference type="PANTHER" id="PTHR37422">
    <property type="entry name" value="TEICHURONIC ACID BIOSYNTHESIS PROTEIN TUAE"/>
    <property type="match status" value="1"/>
</dbReference>
<keyword evidence="3 6" id="KW-1133">Transmembrane helix</keyword>
<feature type="transmembrane region" description="Helical" evidence="6">
    <location>
        <begin position="368"/>
        <end position="389"/>
    </location>
</feature>
<feature type="transmembrane region" description="Helical" evidence="6">
    <location>
        <begin position="62"/>
        <end position="81"/>
    </location>
</feature>
<feature type="domain" description="O-antigen ligase-related" evidence="7">
    <location>
        <begin position="239"/>
        <end position="381"/>
    </location>
</feature>
<evidence type="ECO:0000256" key="5">
    <source>
        <dbReference type="SAM" id="MobiDB-lite"/>
    </source>
</evidence>
<keyword evidence="9" id="KW-1185">Reference proteome</keyword>
<evidence type="ECO:0000313" key="8">
    <source>
        <dbReference type="EMBL" id="GAA4265346.1"/>
    </source>
</evidence>
<dbReference type="EMBL" id="BAABAU010000001">
    <property type="protein sequence ID" value="GAA4265346.1"/>
    <property type="molecule type" value="Genomic_DNA"/>
</dbReference>
<dbReference type="InterPro" id="IPR007016">
    <property type="entry name" value="O-antigen_ligase-rel_domated"/>
</dbReference>
<organism evidence="8 9">
    <name type="scientific">Frondihabitans peucedani</name>
    <dbReference type="NCBI Taxonomy" id="598626"/>
    <lineage>
        <taxon>Bacteria</taxon>
        <taxon>Bacillati</taxon>
        <taxon>Actinomycetota</taxon>
        <taxon>Actinomycetes</taxon>
        <taxon>Micrococcales</taxon>
        <taxon>Microbacteriaceae</taxon>
        <taxon>Frondihabitans</taxon>
    </lineage>
</organism>
<feature type="transmembrane region" description="Helical" evidence="6">
    <location>
        <begin position="207"/>
        <end position="225"/>
    </location>
</feature>
<reference evidence="9" key="1">
    <citation type="journal article" date="2019" name="Int. J. Syst. Evol. Microbiol.">
        <title>The Global Catalogue of Microorganisms (GCM) 10K type strain sequencing project: providing services to taxonomists for standard genome sequencing and annotation.</title>
        <authorList>
            <consortium name="The Broad Institute Genomics Platform"/>
            <consortium name="The Broad Institute Genome Sequencing Center for Infectious Disease"/>
            <person name="Wu L."/>
            <person name="Ma J."/>
        </authorList>
    </citation>
    <scope>NUCLEOTIDE SEQUENCE [LARGE SCALE GENOMIC DNA]</scope>
    <source>
        <strain evidence="9">JCM 17442</strain>
    </source>
</reference>
<gene>
    <name evidence="8" type="ORF">GCM10022256_09580</name>
</gene>
<dbReference type="InterPro" id="IPR051533">
    <property type="entry name" value="WaaL-like"/>
</dbReference>
<feature type="transmembrane region" description="Helical" evidence="6">
    <location>
        <begin position="147"/>
        <end position="166"/>
    </location>
</feature>
<protein>
    <recommendedName>
        <fullName evidence="7">O-antigen ligase-related domain-containing protein</fullName>
    </recommendedName>
</protein>
<evidence type="ECO:0000256" key="2">
    <source>
        <dbReference type="ARBA" id="ARBA00022692"/>
    </source>
</evidence>
<sequence length="480" mass="52284">MPPSYQCPVTADWTGRPGAAVVYPGRMSVARALRPATERTGFATLVFLVLFFGDALRNSVNWWGWGAACLVMVAWSVVVVVRHPLKPGRLPILLGLLLAWMIVSLIWSDYRGGTLLGVATQLMTTVAPVALVSTLSWPAIVTALGRALRAIVALSLLFELVVSVFVRQPFCPVYVDCTPPHPEAFFWTRDDLFTGGQIQGLPGNSNLLAIFALLALIVTAVQAHARVLPKRQAWFGIGVSIVALALTRSSTVLVCLVLCAVVFGFAVLARRIPLGRRWTVGVGALLLAGLTALVVVVARGEILRLLGKSSDLTGRVTIWRSVYRLAVERPVVGWGWTGWWQPYLSPFADLAHRKGVVYLQAHNAYLDVWFQLGFIGLALFLAVIVTTAARSWWWATDRRMLGVGRPAPWNSLDLLPLLLLATMLVHGLAESRLNVEWGWALLVTICLATRADNLRWWTTPDSPPGDAATSAPAAPATIGR</sequence>
<evidence type="ECO:0000259" key="7">
    <source>
        <dbReference type="Pfam" id="PF04932"/>
    </source>
</evidence>